<proteinExistence type="predicted"/>
<name>A0ABU4X3H6_9HYPH</name>
<comment type="caution">
    <text evidence="1">The sequence shown here is derived from an EMBL/GenBank/DDBJ whole genome shotgun (WGS) entry which is preliminary data.</text>
</comment>
<protein>
    <submittedName>
        <fullName evidence="1">Hemin receptor</fullName>
    </submittedName>
</protein>
<sequence length="139" mass="15670">MTKRTPPLGIGPHNGRELQMMLQGEKPMALFAAEPGMDAEDIGDAHFKPFVDDGRILKFTYIDPETSIEERRYCLPTEEWRCKLSQMISRMCRNGAAFDVFTTNDLARLEGTLLGYPKDGIEAFIAHATALKISNFRTD</sequence>
<dbReference type="EMBL" id="JAVIIS010000047">
    <property type="protein sequence ID" value="MDX8442856.1"/>
    <property type="molecule type" value="Genomic_DNA"/>
</dbReference>
<gene>
    <name evidence="1" type="ORF">RFM51_25055</name>
</gene>
<keyword evidence="1" id="KW-0675">Receptor</keyword>
<evidence type="ECO:0000313" key="1">
    <source>
        <dbReference type="EMBL" id="MDX8442856.1"/>
    </source>
</evidence>
<accession>A0ABU4X3H6</accession>
<dbReference type="Proteomes" id="UP001272097">
    <property type="component" value="Unassembled WGS sequence"/>
</dbReference>
<dbReference type="RefSeq" id="WP_320216854.1">
    <property type="nucleotide sequence ID" value="NZ_JAVIIS010000047.1"/>
</dbReference>
<evidence type="ECO:0000313" key="2">
    <source>
        <dbReference type="Proteomes" id="UP001272097"/>
    </source>
</evidence>
<reference evidence="1 2" key="1">
    <citation type="submission" date="2023-08" db="EMBL/GenBank/DDBJ databases">
        <title>Implementing the SeqCode for naming new Mesorhizobium species isolated from Vachellia karroo root nodules.</title>
        <authorList>
            <person name="Van Lill M."/>
        </authorList>
    </citation>
    <scope>NUCLEOTIDE SEQUENCE [LARGE SCALE GENOMIC DNA]</scope>
    <source>
        <strain evidence="1 2">VK3E</strain>
    </source>
</reference>
<organism evidence="1 2">
    <name type="scientific">Mesorhizobium australafricanum</name>
    <dbReference type="NCBI Taxonomy" id="3072311"/>
    <lineage>
        <taxon>Bacteria</taxon>
        <taxon>Pseudomonadati</taxon>
        <taxon>Pseudomonadota</taxon>
        <taxon>Alphaproteobacteria</taxon>
        <taxon>Hyphomicrobiales</taxon>
        <taxon>Phyllobacteriaceae</taxon>
        <taxon>Mesorhizobium</taxon>
    </lineage>
</organism>
<keyword evidence="2" id="KW-1185">Reference proteome</keyword>